<evidence type="ECO:0000256" key="2">
    <source>
        <dbReference type="ARBA" id="ARBA00022801"/>
    </source>
</evidence>
<organism evidence="4 5">
    <name type="scientific">Pedobacter puniceum</name>
    <dbReference type="NCBI Taxonomy" id="2666136"/>
    <lineage>
        <taxon>Bacteria</taxon>
        <taxon>Pseudomonadati</taxon>
        <taxon>Bacteroidota</taxon>
        <taxon>Sphingobacteriia</taxon>
        <taxon>Sphingobacteriales</taxon>
        <taxon>Sphingobacteriaceae</taxon>
        <taxon>Pedobacter</taxon>
    </lineage>
</organism>
<dbReference type="GO" id="GO:0016788">
    <property type="term" value="F:hydrolase activity, acting on ester bonds"/>
    <property type="evidence" value="ECO:0007669"/>
    <property type="project" value="UniProtKB-ARBA"/>
</dbReference>
<comment type="caution">
    <text evidence="4">The sequence shown here is derived from an EMBL/GenBank/DDBJ whole genome shotgun (WGS) entry which is preliminary data.</text>
</comment>
<dbReference type="EMBL" id="WKJI01000002">
    <property type="protein sequence ID" value="MRX47046.1"/>
    <property type="molecule type" value="Genomic_DNA"/>
</dbReference>
<name>A0A7K0FM54_9SPHI</name>
<accession>A0A7K0FM54</accession>
<dbReference type="InterPro" id="IPR037459">
    <property type="entry name" value="RhgT-like"/>
</dbReference>
<dbReference type="Proteomes" id="UP000462931">
    <property type="component" value="Unassembled WGS sequence"/>
</dbReference>
<dbReference type="CDD" id="cd01821">
    <property type="entry name" value="Rhamnogalacturan_acetylesterase_like"/>
    <property type="match status" value="1"/>
</dbReference>
<reference evidence="4 5" key="1">
    <citation type="submission" date="2019-11" db="EMBL/GenBank/DDBJ databases">
        <authorList>
            <person name="Cheng Q."/>
            <person name="Yang Z."/>
        </authorList>
    </citation>
    <scope>NUCLEOTIDE SEQUENCE [LARGE SCALE GENOMIC DNA]</scope>
    <source>
        <strain evidence="4 5">HX-22-1</strain>
    </source>
</reference>
<feature type="domain" description="SGNH hydrolase-type esterase" evidence="3">
    <location>
        <begin position="30"/>
        <end position="208"/>
    </location>
</feature>
<dbReference type="Pfam" id="PF13472">
    <property type="entry name" value="Lipase_GDSL_2"/>
    <property type="match status" value="1"/>
</dbReference>
<keyword evidence="5" id="KW-1185">Reference proteome</keyword>
<evidence type="ECO:0000259" key="3">
    <source>
        <dbReference type="Pfam" id="PF13472"/>
    </source>
</evidence>
<protein>
    <submittedName>
        <fullName evidence="4">GntR family transcriptional regulator</fullName>
    </submittedName>
</protein>
<evidence type="ECO:0000256" key="1">
    <source>
        <dbReference type="ARBA" id="ARBA00008668"/>
    </source>
</evidence>
<dbReference type="InterPro" id="IPR036514">
    <property type="entry name" value="SGNH_hydro_sf"/>
</dbReference>
<sequence length="248" mass="28757">MAVIRIYILAIVFILSSFKLTEDKPLTIWLIGDSTMAQKPTNKFPEHGWGMPFANYFNHAVQVKNKAKNGRSTRTFLQENLWQPIVDSLQEGDYVFIQFGHNDESQKHPDRYTSPEDYRINLLEFINETKAKKATPILLTPVSRRYFDKEGKIKQTHLLYSDVVRVLAKEQNVMVIDLDEKSRNLYQQFGDEDSKLLFLDFPSGLHPNYPEGAKDGTHFNEYGARRIAELVLQEIKKQQIGLTTYIVK</sequence>
<evidence type="ECO:0000313" key="4">
    <source>
        <dbReference type="EMBL" id="MRX47046.1"/>
    </source>
</evidence>
<dbReference type="PANTHER" id="PTHR43695">
    <property type="entry name" value="PUTATIVE (AFU_ORTHOLOGUE AFUA_2G17250)-RELATED"/>
    <property type="match status" value="1"/>
</dbReference>
<dbReference type="Gene3D" id="3.40.50.1110">
    <property type="entry name" value="SGNH hydrolase"/>
    <property type="match status" value="1"/>
</dbReference>
<keyword evidence="2" id="KW-0378">Hydrolase</keyword>
<gene>
    <name evidence="4" type="ORF">GJJ64_07615</name>
</gene>
<proteinExistence type="inferred from homology"/>
<evidence type="ECO:0000313" key="5">
    <source>
        <dbReference type="Proteomes" id="UP000462931"/>
    </source>
</evidence>
<dbReference type="SUPFAM" id="SSF52266">
    <property type="entry name" value="SGNH hydrolase"/>
    <property type="match status" value="1"/>
</dbReference>
<comment type="similarity">
    <text evidence="1">Belongs to the 'GDSL' lipolytic enzyme family.</text>
</comment>
<dbReference type="AlphaFoldDB" id="A0A7K0FM54"/>
<dbReference type="PANTHER" id="PTHR43695:SF1">
    <property type="entry name" value="RHAMNOGALACTURONAN ACETYLESTERASE"/>
    <property type="match status" value="1"/>
</dbReference>
<dbReference type="InterPro" id="IPR013830">
    <property type="entry name" value="SGNH_hydro"/>
</dbReference>